<comment type="caution">
    <text evidence="2">The sequence shown here is derived from an EMBL/GenBank/DDBJ whole genome shotgun (WGS) entry which is preliminary data.</text>
</comment>
<organism evidence="2 3">
    <name type="scientific">Chitinophaga oryziterrae</name>
    <dbReference type="NCBI Taxonomy" id="1031224"/>
    <lineage>
        <taxon>Bacteria</taxon>
        <taxon>Pseudomonadati</taxon>
        <taxon>Bacteroidota</taxon>
        <taxon>Chitinophagia</taxon>
        <taxon>Chitinophagales</taxon>
        <taxon>Chitinophagaceae</taxon>
        <taxon>Chitinophaga</taxon>
    </lineage>
</organism>
<dbReference type="EMBL" id="WRXO01000001">
    <property type="protein sequence ID" value="MVT39976.1"/>
    <property type="molecule type" value="Genomic_DNA"/>
</dbReference>
<protein>
    <recommendedName>
        <fullName evidence="4">Adhesin domain-containing protein</fullName>
    </recommendedName>
</protein>
<dbReference type="OrthoDB" id="1117657at2"/>
<dbReference type="Proteomes" id="UP000468388">
    <property type="component" value="Unassembled WGS sequence"/>
</dbReference>
<keyword evidence="1" id="KW-0732">Signal</keyword>
<name>A0A6N8J6T4_9BACT</name>
<proteinExistence type="predicted"/>
<sequence length="363" mass="39780">MKEKFKILLLLLLPVFAFGAKGDSEFKRVIVKEFNSNNSFATLNISNKYGKVIIHSWSKNTIKATITITGFGKTIDEAKATNDMVDIANNSGGNVVSLQTVYNPSGSGSKWFAWGSSKKDSKDYVNIDYEVYVPDDLGRLNIENNFGDVITDVLSFPAVLTMNYCNYDIKEAQKSLEMHMNYCQKGKIGKAEAVIVKANYSNIRGESFASLVTSSNYSEYVLGVVGKLEAKGNYDDYTISKVGAITTKCTYTDFHITDVQTDINATLVYGDMDVKNVSSGFKNVDMHLTYADVKLGFLQSASFQLRATLNSGELKTGELSLKNVNSIKKNSNLIYSATSGSGGEQSPSINIQGVYSDIALSSR</sequence>
<feature type="chain" id="PRO_5026928506" description="Adhesin domain-containing protein" evidence="1">
    <location>
        <begin position="20"/>
        <end position="363"/>
    </location>
</feature>
<evidence type="ECO:0000256" key="1">
    <source>
        <dbReference type="SAM" id="SignalP"/>
    </source>
</evidence>
<accession>A0A6N8J6T4</accession>
<keyword evidence="3" id="KW-1185">Reference proteome</keyword>
<evidence type="ECO:0000313" key="3">
    <source>
        <dbReference type="Proteomes" id="UP000468388"/>
    </source>
</evidence>
<evidence type="ECO:0000313" key="2">
    <source>
        <dbReference type="EMBL" id="MVT39976.1"/>
    </source>
</evidence>
<feature type="signal peptide" evidence="1">
    <location>
        <begin position="1"/>
        <end position="19"/>
    </location>
</feature>
<evidence type="ECO:0008006" key="4">
    <source>
        <dbReference type="Google" id="ProtNLM"/>
    </source>
</evidence>
<gene>
    <name evidence="2" type="ORF">GO495_05230</name>
</gene>
<reference evidence="2 3" key="1">
    <citation type="submission" date="2019-12" db="EMBL/GenBank/DDBJ databases">
        <title>The draft genomic sequence of strain Chitinophaga oryziterrae JCM 16595.</title>
        <authorList>
            <person name="Zhang X."/>
        </authorList>
    </citation>
    <scope>NUCLEOTIDE SEQUENCE [LARGE SCALE GENOMIC DNA]</scope>
    <source>
        <strain evidence="2 3">JCM 16595</strain>
    </source>
</reference>
<dbReference type="RefSeq" id="WP_157298616.1">
    <property type="nucleotide sequence ID" value="NZ_BAAAZB010000005.1"/>
</dbReference>
<dbReference type="AlphaFoldDB" id="A0A6N8J6T4"/>